<evidence type="ECO:0000313" key="5">
    <source>
        <dbReference type="EMBL" id="MCH6172065.1"/>
    </source>
</evidence>
<dbReference type="GO" id="GO:0003677">
    <property type="term" value="F:DNA binding"/>
    <property type="evidence" value="ECO:0007669"/>
    <property type="project" value="UniProtKB-KW"/>
</dbReference>
<evidence type="ECO:0000259" key="4">
    <source>
        <dbReference type="PROSITE" id="PS51000"/>
    </source>
</evidence>
<dbReference type="Proteomes" id="UP001299970">
    <property type="component" value="Unassembled WGS sequence"/>
</dbReference>
<dbReference type="PANTHER" id="PTHR30363">
    <property type="entry name" value="HTH-TYPE TRANSCRIPTIONAL REGULATOR SRLR-RELATED"/>
    <property type="match status" value="1"/>
</dbReference>
<dbReference type="RefSeq" id="WP_241042869.1">
    <property type="nucleotide sequence ID" value="NZ_BAAAJF010000043.1"/>
</dbReference>
<dbReference type="InterPro" id="IPR036390">
    <property type="entry name" value="WH_DNA-bd_sf"/>
</dbReference>
<dbReference type="EMBL" id="JAKXMK010000055">
    <property type="protein sequence ID" value="MCH6172065.1"/>
    <property type="molecule type" value="Genomic_DNA"/>
</dbReference>
<dbReference type="InterPro" id="IPR037171">
    <property type="entry name" value="NagB/RpiA_transferase-like"/>
</dbReference>
<keyword evidence="6" id="KW-1185">Reference proteome</keyword>
<dbReference type="Pfam" id="PF00455">
    <property type="entry name" value="DeoRC"/>
    <property type="match status" value="1"/>
</dbReference>
<sequence>MSRGLTYGFAQSRRDRLLTLLQEQGFCATTELVRYLGVSDMTVRRDVQKLADEGLVRIVHGGVSVLPPGALQGSGRFDERSTRMAAAKRAAGRLAASRVRPGDNLALDAGTTTLEVAKALPTFSALTVATHSATAIAELMERDDVTVIGLGGVLHHETRSFAGTSVLRAIKELQVGTLYLAASGVGPRGVFCANDFDAVTKRALIEVAREVVLVVDSSKFDMQAPMVRVCGLDAVGSVVVDDGIHDESRQMLERKGVTLEVAQVPATRG</sequence>
<proteinExistence type="predicted"/>
<dbReference type="SUPFAM" id="SSF46785">
    <property type="entry name" value="Winged helix' DNA-binding domain"/>
    <property type="match status" value="1"/>
</dbReference>
<organism evidence="5 6">
    <name type="scientific">Pseudonocardia alaniniphila</name>
    <dbReference type="NCBI Taxonomy" id="75291"/>
    <lineage>
        <taxon>Bacteria</taxon>
        <taxon>Bacillati</taxon>
        <taxon>Actinomycetota</taxon>
        <taxon>Actinomycetes</taxon>
        <taxon>Pseudonocardiales</taxon>
        <taxon>Pseudonocardiaceae</taxon>
        <taxon>Pseudonocardia</taxon>
    </lineage>
</organism>
<evidence type="ECO:0000313" key="6">
    <source>
        <dbReference type="Proteomes" id="UP001299970"/>
    </source>
</evidence>
<accession>A0ABS9TU16</accession>
<protein>
    <submittedName>
        <fullName evidence="5">DeoR/GlpR family DNA-binding transcription regulator</fullName>
    </submittedName>
</protein>
<dbReference type="InterPro" id="IPR014036">
    <property type="entry name" value="DeoR-like_C"/>
</dbReference>
<name>A0ABS9TU16_9PSEU</name>
<dbReference type="PRINTS" id="PR00037">
    <property type="entry name" value="HTHLACR"/>
</dbReference>
<dbReference type="SMART" id="SM01134">
    <property type="entry name" value="DeoRC"/>
    <property type="match status" value="1"/>
</dbReference>
<dbReference type="PROSITE" id="PS00894">
    <property type="entry name" value="HTH_DEOR_1"/>
    <property type="match status" value="1"/>
</dbReference>
<dbReference type="InterPro" id="IPR001034">
    <property type="entry name" value="DeoR_HTH"/>
</dbReference>
<keyword evidence="3" id="KW-0804">Transcription</keyword>
<evidence type="ECO:0000256" key="2">
    <source>
        <dbReference type="ARBA" id="ARBA00023125"/>
    </source>
</evidence>
<dbReference type="InterPro" id="IPR050313">
    <property type="entry name" value="Carb_Metab_HTH_regulators"/>
</dbReference>
<dbReference type="InterPro" id="IPR036388">
    <property type="entry name" value="WH-like_DNA-bd_sf"/>
</dbReference>
<dbReference type="Gene3D" id="1.10.10.10">
    <property type="entry name" value="Winged helix-like DNA-binding domain superfamily/Winged helix DNA-binding domain"/>
    <property type="match status" value="1"/>
</dbReference>
<evidence type="ECO:0000256" key="1">
    <source>
        <dbReference type="ARBA" id="ARBA00023015"/>
    </source>
</evidence>
<keyword evidence="1" id="KW-0805">Transcription regulation</keyword>
<dbReference type="SUPFAM" id="SSF100950">
    <property type="entry name" value="NagB/RpiA/CoA transferase-like"/>
    <property type="match status" value="1"/>
</dbReference>
<dbReference type="SMART" id="SM00420">
    <property type="entry name" value="HTH_DEOR"/>
    <property type="match status" value="1"/>
</dbReference>
<reference evidence="5 6" key="1">
    <citation type="submission" date="2022-03" db="EMBL/GenBank/DDBJ databases">
        <title>Pseudonocardia alaer sp. nov., a novel actinomycete isolated from reed forest soil.</title>
        <authorList>
            <person name="Wang L."/>
        </authorList>
    </citation>
    <scope>NUCLEOTIDE SEQUENCE [LARGE SCALE GENOMIC DNA]</scope>
    <source>
        <strain evidence="5 6">Y-16303</strain>
    </source>
</reference>
<dbReference type="PANTHER" id="PTHR30363:SF44">
    <property type="entry name" value="AGA OPERON TRANSCRIPTIONAL REPRESSOR-RELATED"/>
    <property type="match status" value="1"/>
</dbReference>
<dbReference type="PROSITE" id="PS51000">
    <property type="entry name" value="HTH_DEOR_2"/>
    <property type="match status" value="1"/>
</dbReference>
<feature type="domain" description="HTH deoR-type" evidence="4">
    <location>
        <begin position="10"/>
        <end position="65"/>
    </location>
</feature>
<gene>
    <name evidence="5" type="ORF">MMF94_40835</name>
</gene>
<dbReference type="Pfam" id="PF08220">
    <property type="entry name" value="HTH_DeoR"/>
    <property type="match status" value="1"/>
</dbReference>
<comment type="caution">
    <text evidence="5">The sequence shown here is derived from an EMBL/GenBank/DDBJ whole genome shotgun (WGS) entry which is preliminary data.</text>
</comment>
<evidence type="ECO:0000256" key="3">
    <source>
        <dbReference type="ARBA" id="ARBA00023163"/>
    </source>
</evidence>
<dbReference type="InterPro" id="IPR018356">
    <property type="entry name" value="Tscrpt_reg_HTH_DeoR_CS"/>
</dbReference>
<keyword evidence="2 5" id="KW-0238">DNA-binding</keyword>